<evidence type="ECO:0008006" key="3">
    <source>
        <dbReference type="Google" id="ProtNLM"/>
    </source>
</evidence>
<dbReference type="InterPro" id="IPR008318">
    <property type="entry name" value="UCP030820"/>
</dbReference>
<sequence>MPLFDLEGQPLADPWRTLGDEEPLPASSVALLVSWARLSTAPDAVAGRSAWGVSLPNTVDPHDLFALGLEPPQVIALSFPVFRDGRAYSQARLLRECLGYRGQVRATGALGRDQIPLIRRCGFDALELAADTPWLTAPLPSYPFVYQGAADGAVTIGERRRRQGGQS</sequence>
<accession>H6SQK1</accession>
<dbReference type="Pfam" id="PF06073">
    <property type="entry name" value="DUF934"/>
    <property type="match status" value="1"/>
</dbReference>
<dbReference type="Proteomes" id="UP000033220">
    <property type="component" value="Chromosome DSM 122"/>
</dbReference>
<reference evidence="1 2" key="1">
    <citation type="submission" date="2012-02" db="EMBL/GenBank/DDBJ databases">
        <title>Shotgun genome sequence of Phaeospirillum photometricum DSM 122.</title>
        <authorList>
            <person name="Duquesne K."/>
            <person name="Sturgis J."/>
        </authorList>
    </citation>
    <scope>NUCLEOTIDE SEQUENCE [LARGE SCALE GENOMIC DNA]</scope>
    <source>
        <strain evidence="2">DSM122</strain>
    </source>
</reference>
<keyword evidence="2" id="KW-1185">Reference proteome</keyword>
<dbReference type="KEGG" id="rpm:RSPPHO_00690"/>
<dbReference type="AlphaFoldDB" id="H6SQK1"/>
<dbReference type="eggNOG" id="COG3749">
    <property type="taxonomic scope" value="Bacteria"/>
</dbReference>
<dbReference type="RefSeq" id="WP_014413956.1">
    <property type="nucleotide sequence ID" value="NC_017059.1"/>
</dbReference>
<evidence type="ECO:0000313" key="2">
    <source>
        <dbReference type="Proteomes" id="UP000033220"/>
    </source>
</evidence>
<dbReference type="PIRSF" id="PIRSF030820">
    <property type="entry name" value="UCP030820"/>
    <property type="match status" value="1"/>
</dbReference>
<dbReference type="HOGENOM" id="CLU_115811_0_0_5"/>
<organism evidence="1 2">
    <name type="scientific">Pararhodospirillum photometricum DSM 122</name>
    <dbReference type="NCBI Taxonomy" id="1150469"/>
    <lineage>
        <taxon>Bacteria</taxon>
        <taxon>Pseudomonadati</taxon>
        <taxon>Pseudomonadota</taxon>
        <taxon>Alphaproteobacteria</taxon>
        <taxon>Rhodospirillales</taxon>
        <taxon>Rhodospirillaceae</taxon>
        <taxon>Pararhodospirillum</taxon>
    </lineage>
</organism>
<dbReference type="STRING" id="1150469.RSPPHO_00690"/>
<dbReference type="EMBL" id="HE663493">
    <property type="protein sequence ID" value="CCG07316.1"/>
    <property type="molecule type" value="Genomic_DNA"/>
</dbReference>
<gene>
    <name evidence="1" type="ORF">RSPPHO_00690</name>
</gene>
<dbReference type="PATRIC" id="fig|1150469.3.peg.795"/>
<name>H6SQK1_PARPM</name>
<dbReference type="OrthoDB" id="9800421at2"/>
<protein>
    <recommendedName>
        <fullName evidence="3">Oxidoreductase probably involved in sulfite reduction</fullName>
    </recommendedName>
</protein>
<proteinExistence type="predicted"/>
<evidence type="ECO:0000313" key="1">
    <source>
        <dbReference type="EMBL" id="CCG07316.1"/>
    </source>
</evidence>